<keyword evidence="4" id="KW-1185">Reference proteome</keyword>
<feature type="region of interest" description="Disordered" evidence="1">
    <location>
        <begin position="1"/>
        <end position="20"/>
    </location>
</feature>
<feature type="compositionally biased region" description="Basic residues" evidence="1">
    <location>
        <begin position="1"/>
        <end position="12"/>
    </location>
</feature>
<gene>
    <name evidence="3" type="ORF">F8O03_11420</name>
</gene>
<sequence length="275" mass="28284">MPNSRPRPRRSARLSSGTPSGRPGFVVAALGVALLVVAGVVVSVLAAFGGEAPGGGEDAPAELARSTPTLDARADPRPAGAGDTLSPSRCGLSEPGAPDPAESEEWRLAIAPETSWRDVDVNLAPSAPATGPGETHEAGFASCFQRSPEGALFAAANFLVQSNTAGLRGPLLDHALAPGPHRDALLAASKSGAESGSSGELIRLQIVGYRMLAFDGQTARVDVAQRVTVDGASNFIAAVVDLEWVDGDWRIPTDDPHPVRMQALGDVGGYVRWGA</sequence>
<dbReference type="EMBL" id="WBJX01000003">
    <property type="protein sequence ID" value="KAB1637797.1"/>
    <property type="molecule type" value="Genomic_DNA"/>
</dbReference>
<accession>A0A7J5B1K0</accession>
<evidence type="ECO:0000313" key="3">
    <source>
        <dbReference type="EMBL" id="KAB1637797.1"/>
    </source>
</evidence>
<feature type="region of interest" description="Disordered" evidence="1">
    <location>
        <begin position="51"/>
        <end position="103"/>
    </location>
</feature>
<evidence type="ECO:0000256" key="1">
    <source>
        <dbReference type="SAM" id="MobiDB-lite"/>
    </source>
</evidence>
<evidence type="ECO:0000313" key="4">
    <source>
        <dbReference type="Proteomes" id="UP000490386"/>
    </source>
</evidence>
<feature type="domain" description="DUF8175" evidence="2">
    <location>
        <begin position="91"/>
        <end position="272"/>
    </location>
</feature>
<dbReference type="AlphaFoldDB" id="A0A7J5B1K0"/>
<dbReference type="OrthoDB" id="4428031at2"/>
<comment type="caution">
    <text evidence="3">The sequence shown here is derived from an EMBL/GenBank/DDBJ whole genome shotgun (WGS) entry which is preliminary data.</text>
</comment>
<reference evidence="3 4" key="1">
    <citation type="submission" date="2019-09" db="EMBL/GenBank/DDBJ databases">
        <title>Phylogeny of genus Pseudoclavibacter and closely related genus.</title>
        <authorList>
            <person name="Li Y."/>
        </authorList>
    </citation>
    <scope>NUCLEOTIDE SEQUENCE [LARGE SCALE GENOMIC DNA]</scope>
    <source>
        <strain evidence="3 4">THG-MD12</strain>
    </source>
</reference>
<organism evidence="3 4">
    <name type="scientific">Pseudoclavibacter terrae</name>
    <dbReference type="NCBI Taxonomy" id="1530195"/>
    <lineage>
        <taxon>Bacteria</taxon>
        <taxon>Bacillati</taxon>
        <taxon>Actinomycetota</taxon>
        <taxon>Actinomycetes</taxon>
        <taxon>Micrococcales</taxon>
        <taxon>Microbacteriaceae</taxon>
        <taxon>Pseudoclavibacter</taxon>
    </lineage>
</organism>
<dbReference type="RefSeq" id="WP_151423950.1">
    <property type="nucleotide sequence ID" value="NZ_WBJX01000003.1"/>
</dbReference>
<name>A0A7J5B1K0_9MICO</name>
<dbReference type="Pfam" id="PF26526">
    <property type="entry name" value="DUF8175"/>
    <property type="match status" value="1"/>
</dbReference>
<evidence type="ECO:0000259" key="2">
    <source>
        <dbReference type="Pfam" id="PF26526"/>
    </source>
</evidence>
<protein>
    <recommendedName>
        <fullName evidence="2">DUF8175 domain-containing protein</fullName>
    </recommendedName>
</protein>
<dbReference type="Proteomes" id="UP000490386">
    <property type="component" value="Unassembled WGS sequence"/>
</dbReference>
<proteinExistence type="predicted"/>
<dbReference type="InterPro" id="IPR058488">
    <property type="entry name" value="DUF8175"/>
</dbReference>